<feature type="domain" description="HIT" evidence="4">
    <location>
        <begin position="1"/>
        <end position="102"/>
    </location>
</feature>
<gene>
    <name evidence="5" type="ORF">A2945_00500</name>
</gene>
<dbReference type="InterPro" id="IPR011146">
    <property type="entry name" value="HIT-like"/>
</dbReference>
<evidence type="ECO:0000256" key="3">
    <source>
        <dbReference type="PROSITE-ProRule" id="PRU00464"/>
    </source>
</evidence>
<feature type="non-terminal residue" evidence="5">
    <location>
        <position position="1"/>
    </location>
</feature>
<name>A0A1G2CFK5_9BACT</name>
<evidence type="ECO:0000256" key="1">
    <source>
        <dbReference type="PIRSR" id="PIRSR601310-1"/>
    </source>
</evidence>
<evidence type="ECO:0000256" key="2">
    <source>
        <dbReference type="PIRSR" id="PIRSR601310-3"/>
    </source>
</evidence>
<feature type="active site" description="Tele-AMP-histidine intermediate" evidence="1">
    <location>
        <position position="89"/>
    </location>
</feature>
<dbReference type="STRING" id="1798650.A2945_00500"/>
<dbReference type="InterPro" id="IPR001310">
    <property type="entry name" value="Histidine_triad_HIT"/>
</dbReference>
<dbReference type="PANTHER" id="PTHR46648:SF1">
    <property type="entry name" value="ADENOSINE 5'-MONOPHOSPHORAMIDASE HNT1"/>
    <property type="match status" value="1"/>
</dbReference>
<evidence type="ECO:0000313" key="5">
    <source>
        <dbReference type="EMBL" id="OGZ00165.1"/>
    </source>
</evidence>
<dbReference type="EMBL" id="MHLA01000007">
    <property type="protein sequence ID" value="OGZ00165.1"/>
    <property type="molecule type" value="Genomic_DNA"/>
</dbReference>
<dbReference type="PROSITE" id="PS51084">
    <property type="entry name" value="HIT_2"/>
    <property type="match status" value="1"/>
</dbReference>
<dbReference type="PRINTS" id="PR00332">
    <property type="entry name" value="HISTRIAD"/>
</dbReference>
<protein>
    <recommendedName>
        <fullName evidence="4">HIT domain-containing protein</fullName>
    </recommendedName>
</protein>
<dbReference type="Gene3D" id="3.30.428.10">
    <property type="entry name" value="HIT-like"/>
    <property type="match status" value="1"/>
</dbReference>
<evidence type="ECO:0000313" key="6">
    <source>
        <dbReference type="Proteomes" id="UP000178880"/>
    </source>
</evidence>
<reference evidence="5 6" key="1">
    <citation type="journal article" date="2016" name="Nat. Commun.">
        <title>Thousands of microbial genomes shed light on interconnected biogeochemical processes in an aquifer system.</title>
        <authorList>
            <person name="Anantharaman K."/>
            <person name="Brown C.T."/>
            <person name="Hug L.A."/>
            <person name="Sharon I."/>
            <person name="Castelle C.J."/>
            <person name="Probst A.J."/>
            <person name="Thomas B.C."/>
            <person name="Singh A."/>
            <person name="Wilkins M.J."/>
            <person name="Karaoz U."/>
            <person name="Brodie E.L."/>
            <person name="Williams K.H."/>
            <person name="Hubbard S.S."/>
            <person name="Banfield J.F."/>
        </authorList>
    </citation>
    <scope>NUCLEOTIDE SEQUENCE [LARGE SCALE GENOMIC DNA]</scope>
</reference>
<comment type="caution">
    <text evidence="5">The sequence shown here is derived from an EMBL/GenBank/DDBJ whole genome shotgun (WGS) entry which is preliminary data.</text>
</comment>
<feature type="short sequence motif" description="Histidine triad motif" evidence="2 3">
    <location>
        <begin position="87"/>
        <end position="91"/>
    </location>
</feature>
<proteinExistence type="predicted"/>
<accession>A0A1G2CFK5</accession>
<sequence>FCKIVAGTWPAVKVWENDILLAFLDSRPVHPGHTLIIPKVHVDSVFKIKDPLYVDLFEAAKLLAEPVRKTGGTPRVGFAVEGFGVPHAHLHVVPLLHGAELVPNRSGMFDADQAELTRIAEKIKKEFIICPRTPRGLPRG</sequence>
<dbReference type="InterPro" id="IPR036265">
    <property type="entry name" value="HIT-like_sf"/>
</dbReference>
<dbReference type="GO" id="GO:0009117">
    <property type="term" value="P:nucleotide metabolic process"/>
    <property type="evidence" value="ECO:0007669"/>
    <property type="project" value="TreeGrafter"/>
</dbReference>
<dbReference type="AlphaFoldDB" id="A0A1G2CFK5"/>
<evidence type="ECO:0000259" key="4">
    <source>
        <dbReference type="PROSITE" id="PS51084"/>
    </source>
</evidence>
<dbReference type="Proteomes" id="UP000178880">
    <property type="component" value="Unassembled WGS sequence"/>
</dbReference>
<dbReference type="Pfam" id="PF01230">
    <property type="entry name" value="HIT"/>
    <property type="match status" value="1"/>
</dbReference>
<dbReference type="PANTHER" id="PTHR46648">
    <property type="entry name" value="HIT FAMILY PROTEIN 1"/>
    <property type="match status" value="1"/>
</dbReference>
<organism evidence="5 6">
    <name type="scientific">Candidatus Liptonbacteria bacterium RIFCSPLOWO2_01_FULL_52_25</name>
    <dbReference type="NCBI Taxonomy" id="1798650"/>
    <lineage>
        <taxon>Bacteria</taxon>
        <taxon>Candidatus Liptoniibacteriota</taxon>
    </lineage>
</organism>
<dbReference type="SUPFAM" id="SSF54197">
    <property type="entry name" value="HIT-like"/>
    <property type="match status" value="1"/>
</dbReference>
<dbReference type="GO" id="GO:0003824">
    <property type="term" value="F:catalytic activity"/>
    <property type="evidence" value="ECO:0007669"/>
    <property type="project" value="InterPro"/>
</dbReference>